<keyword evidence="5 7" id="KW-1133">Transmembrane helix</keyword>
<dbReference type="InterPro" id="IPR045621">
    <property type="entry name" value="BPD_transp_1_N"/>
</dbReference>
<comment type="similarity">
    <text evidence="7">Belongs to the binding-protein-dependent transport system permease family.</text>
</comment>
<dbReference type="CDD" id="cd06261">
    <property type="entry name" value="TM_PBP2"/>
    <property type="match status" value="1"/>
</dbReference>
<evidence type="ECO:0000256" key="2">
    <source>
        <dbReference type="ARBA" id="ARBA00022448"/>
    </source>
</evidence>
<evidence type="ECO:0000256" key="7">
    <source>
        <dbReference type="RuleBase" id="RU363032"/>
    </source>
</evidence>
<evidence type="ECO:0000313" key="9">
    <source>
        <dbReference type="EMBL" id="TQL60779.1"/>
    </source>
</evidence>
<dbReference type="AlphaFoldDB" id="A0A542ZKF5"/>
<organism evidence="9 10">
    <name type="scientific">Oryzihumus leptocrescens</name>
    <dbReference type="NCBI Taxonomy" id="297536"/>
    <lineage>
        <taxon>Bacteria</taxon>
        <taxon>Bacillati</taxon>
        <taxon>Actinomycetota</taxon>
        <taxon>Actinomycetes</taxon>
        <taxon>Micrococcales</taxon>
        <taxon>Intrasporangiaceae</taxon>
        <taxon>Oryzihumus</taxon>
    </lineage>
</organism>
<feature type="domain" description="ABC transmembrane type-1" evidence="8">
    <location>
        <begin position="111"/>
        <end position="321"/>
    </location>
</feature>
<keyword evidence="6 7" id="KW-0472">Membrane</keyword>
<evidence type="ECO:0000259" key="8">
    <source>
        <dbReference type="PROSITE" id="PS50928"/>
    </source>
</evidence>
<evidence type="ECO:0000256" key="4">
    <source>
        <dbReference type="ARBA" id="ARBA00022692"/>
    </source>
</evidence>
<feature type="transmembrane region" description="Helical" evidence="7">
    <location>
        <begin position="148"/>
        <end position="173"/>
    </location>
</feature>
<feature type="transmembrane region" description="Helical" evidence="7">
    <location>
        <begin position="113"/>
        <end position="136"/>
    </location>
</feature>
<comment type="subcellular location">
    <subcellularLocation>
        <location evidence="1 7">Cell membrane</location>
        <topology evidence="1 7">Multi-pass membrane protein</topology>
    </subcellularLocation>
</comment>
<sequence length="331" mass="36250">MFTYLTRRVISAISVIIATVIASFALFFIAPSDPASAICGETRCSQQRYEDIRKSLNLDRPVTEQFAEYAGGIVFGRDYTDGGVTQHCAAPCLGYSFKTGQPVLEQIGSRLPVTLTVVLGASVIFFGVGVTLGSMAARRRGTSSDRALVGLTLVMSSIPYYLVALLVFLYLVISFPILPRPGYFPIADNGPVKWFLGFLAPWLVLGIYNSTSYTRYSRGSMVESLSEDYVRTARSKGISERRVTYLHGLRAAITPVVTIYGLDIAYLIVSSIFTERIFDLPGIGNLVLQSFNNSDLPMIMGTVIVGAVVLVVMNLLVDIVYSFLDPRVRLS</sequence>
<evidence type="ECO:0000256" key="5">
    <source>
        <dbReference type="ARBA" id="ARBA00022989"/>
    </source>
</evidence>
<feature type="transmembrane region" description="Helical" evidence="7">
    <location>
        <begin position="251"/>
        <end position="273"/>
    </location>
</feature>
<gene>
    <name evidence="9" type="ORF">FB474_2176</name>
</gene>
<evidence type="ECO:0000256" key="6">
    <source>
        <dbReference type="ARBA" id="ARBA00023136"/>
    </source>
</evidence>
<dbReference type="RefSeq" id="WP_141788634.1">
    <property type="nucleotide sequence ID" value="NZ_BAAAKX010000016.1"/>
</dbReference>
<dbReference type="Gene3D" id="1.10.3720.10">
    <property type="entry name" value="MetI-like"/>
    <property type="match status" value="1"/>
</dbReference>
<keyword evidence="4 7" id="KW-0812">Transmembrane</keyword>
<dbReference type="InterPro" id="IPR035906">
    <property type="entry name" value="MetI-like_sf"/>
</dbReference>
<dbReference type="PANTHER" id="PTHR30465:SF0">
    <property type="entry name" value="OLIGOPEPTIDE TRANSPORT SYSTEM PERMEASE PROTEIN APPB"/>
    <property type="match status" value="1"/>
</dbReference>
<dbReference type="Pfam" id="PF00528">
    <property type="entry name" value="BPD_transp_1"/>
    <property type="match status" value="1"/>
</dbReference>
<accession>A0A542ZKF5</accession>
<feature type="transmembrane region" description="Helical" evidence="7">
    <location>
        <begin position="193"/>
        <end position="211"/>
    </location>
</feature>
<dbReference type="OrthoDB" id="5169641at2"/>
<protein>
    <submittedName>
        <fullName evidence="9">Peptide/nickel transport system permease protein</fullName>
    </submittedName>
</protein>
<evidence type="ECO:0000256" key="1">
    <source>
        <dbReference type="ARBA" id="ARBA00004651"/>
    </source>
</evidence>
<feature type="transmembrane region" description="Helical" evidence="7">
    <location>
        <begin position="9"/>
        <end position="30"/>
    </location>
</feature>
<proteinExistence type="inferred from homology"/>
<comment type="caution">
    <text evidence="9">The sequence shown here is derived from an EMBL/GenBank/DDBJ whole genome shotgun (WGS) entry which is preliminary data.</text>
</comment>
<dbReference type="Pfam" id="PF19300">
    <property type="entry name" value="BPD_transp_1_N"/>
    <property type="match status" value="1"/>
</dbReference>
<dbReference type="SUPFAM" id="SSF161098">
    <property type="entry name" value="MetI-like"/>
    <property type="match status" value="1"/>
</dbReference>
<keyword evidence="3" id="KW-1003">Cell membrane</keyword>
<dbReference type="GO" id="GO:0005886">
    <property type="term" value="C:plasma membrane"/>
    <property type="evidence" value="ECO:0007669"/>
    <property type="project" value="UniProtKB-SubCell"/>
</dbReference>
<feature type="transmembrane region" description="Helical" evidence="7">
    <location>
        <begin position="298"/>
        <end position="324"/>
    </location>
</feature>
<keyword evidence="2 7" id="KW-0813">Transport</keyword>
<dbReference type="EMBL" id="VFOQ01000001">
    <property type="protein sequence ID" value="TQL60779.1"/>
    <property type="molecule type" value="Genomic_DNA"/>
</dbReference>
<dbReference type="Proteomes" id="UP000319514">
    <property type="component" value="Unassembled WGS sequence"/>
</dbReference>
<evidence type="ECO:0000256" key="3">
    <source>
        <dbReference type="ARBA" id="ARBA00022475"/>
    </source>
</evidence>
<reference evidence="9 10" key="1">
    <citation type="submission" date="2019-06" db="EMBL/GenBank/DDBJ databases">
        <title>Sequencing the genomes of 1000 actinobacteria strains.</title>
        <authorList>
            <person name="Klenk H.-P."/>
        </authorList>
    </citation>
    <scope>NUCLEOTIDE SEQUENCE [LARGE SCALE GENOMIC DNA]</scope>
    <source>
        <strain evidence="9 10">DSM 18082</strain>
    </source>
</reference>
<dbReference type="PROSITE" id="PS50928">
    <property type="entry name" value="ABC_TM1"/>
    <property type="match status" value="1"/>
</dbReference>
<name>A0A542ZKF5_9MICO</name>
<dbReference type="PANTHER" id="PTHR30465">
    <property type="entry name" value="INNER MEMBRANE ABC TRANSPORTER"/>
    <property type="match status" value="1"/>
</dbReference>
<dbReference type="GO" id="GO:0055085">
    <property type="term" value="P:transmembrane transport"/>
    <property type="evidence" value="ECO:0007669"/>
    <property type="project" value="InterPro"/>
</dbReference>
<evidence type="ECO:0000313" key="10">
    <source>
        <dbReference type="Proteomes" id="UP000319514"/>
    </source>
</evidence>
<keyword evidence="10" id="KW-1185">Reference proteome</keyword>
<dbReference type="InterPro" id="IPR000515">
    <property type="entry name" value="MetI-like"/>
</dbReference>